<dbReference type="Proteomes" id="UP000784880">
    <property type="component" value="Unassembled WGS sequence"/>
</dbReference>
<reference evidence="1 2" key="1">
    <citation type="submission" date="2021-06" db="EMBL/GenBank/DDBJ databases">
        <title>Bacillus sp. RD4P76, an endophyte from a halophyte.</title>
        <authorList>
            <person name="Sun J.-Q."/>
        </authorList>
    </citation>
    <scope>NUCLEOTIDE SEQUENCE [LARGE SCALE GENOMIC DNA]</scope>
    <source>
        <strain evidence="1 2">CGMCC 1.15917</strain>
    </source>
</reference>
<comment type="caution">
    <text evidence="1">The sequence shown here is derived from an EMBL/GenBank/DDBJ whole genome shotgun (WGS) entry which is preliminary data.</text>
</comment>
<gene>
    <name evidence="1" type="ORF">KS419_08670</name>
</gene>
<protein>
    <submittedName>
        <fullName evidence="1">YpiF family protein</fullName>
    </submittedName>
</protein>
<name>A0ABS6JDQ5_9BACI</name>
<dbReference type="EMBL" id="JAHQCS010000086">
    <property type="protein sequence ID" value="MBU9711808.1"/>
    <property type="molecule type" value="Genomic_DNA"/>
</dbReference>
<dbReference type="RefSeq" id="WP_217065886.1">
    <property type="nucleotide sequence ID" value="NZ_JAHQCS010000086.1"/>
</dbReference>
<evidence type="ECO:0000313" key="2">
    <source>
        <dbReference type="Proteomes" id="UP000784880"/>
    </source>
</evidence>
<evidence type="ECO:0000313" key="1">
    <source>
        <dbReference type="EMBL" id="MBU9711808.1"/>
    </source>
</evidence>
<sequence>MKWTTEQMDMYLKAKEYVDTAIIPLIPLDWEKDPKGKVSMGEFTSILTDQLETQFKGRVFQIAPFTYLSQEDEDDRLKRLVAWDHHLFDNGFKHILYVTSDSEWKKVERNLPDMLIWIPSLSLESMEDTYKKQIIDQQLKQLIPLIADKWQGEPVKRGKEEYNT</sequence>
<dbReference type="InterPro" id="IPR019615">
    <property type="entry name" value="DUF2487"/>
</dbReference>
<organism evidence="1 2">
    <name type="scientific">Evansella tamaricis</name>
    <dbReference type="NCBI Taxonomy" id="2069301"/>
    <lineage>
        <taxon>Bacteria</taxon>
        <taxon>Bacillati</taxon>
        <taxon>Bacillota</taxon>
        <taxon>Bacilli</taxon>
        <taxon>Bacillales</taxon>
        <taxon>Bacillaceae</taxon>
        <taxon>Evansella</taxon>
    </lineage>
</organism>
<proteinExistence type="predicted"/>
<accession>A0ABS6JDQ5</accession>
<dbReference type="Pfam" id="PF10673">
    <property type="entry name" value="DUF2487"/>
    <property type="match status" value="1"/>
</dbReference>
<keyword evidence="2" id="KW-1185">Reference proteome</keyword>